<accession>A0AAD3XQ79</accession>
<evidence type="ECO:0000256" key="1">
    <source>
        <dbReference type="ARBA" id="ARBA00004123"/>
    </source>
</evidence>
<dbReference type="GO" id="GO:0005634">
    <property type="term" value="C:nucleus"/>
    <property type="evidence" value="ECO:0007669"/>
    <property type="project" value="UniProtKB-SubCell"/>
</dbReference>
<name>A0AAD3XQ79_NEPGR</name>
<feature type="region of interest" description="Disordered" evidence="5">
    <location>
        <begin position="707"/>
        <end position="743"/>
    </location>
</feature>
<keyword evidence="2" id="KW-0805">Transcription regulation</keyword>
<comment type="subcellular location">
    <subcellularLocation>
        <location evidence="1">Nucleus</location>
    </subcellularLocation>
</comment>
<evidence type="ECO:0000313" key="7">
    <source>
        <dbReference type="EMBL" id="GMH12689.1"/>
    </source>
</evidence>
<sequence length="950" mass="103756">MGYMLKEALKSLCGVNQWSYAVFWKIGCQNPKLLIWEECHYQPMPCSVLPGNFMIGNQGLTWEALEGCRVSPHACDSQIEAQVGGRIHLLINKMMMANQVHVLGEGLVGRAAFSGNHQWIVSENYNKDALPPEVLNEVHLQFSANMQTVAVIPVIPYGVVQFGSTLDIIENIGFVHEVKRLILQLGCVHSALLSDNCIMKESVGDIGLRVADSVSVSADPYGDLNKICSGSFIANGLNMQRNLIHSSGLATHSASAPLSHIQEELQPTASTFQISNLTQTFKSHGDQCQMDANLPDKCLLEKDVIAPEVIPSSPDVFLDQHTSSYNPGCIYNHYQSAGSYRSFMEEPVVFNAGSQEGTSQNLGAVGSFITSQLIRNKGRFLGASHGCANLLCGKSKLDENLNNQLGISSYKSADSNVPLKQMSGAGFHGVDFSTKEVASLSDEVEQSTAGIMLSGSFSSNGHYSEDRRLKAEYVPEKGEGNNLYEIVSMASSLTTKHMSSSKSIPGPCNDSHNGNRLATSKDLFEDVYVQLSSGDDLFDILGMDFKNKLSNTVDNNCNVLGSNVNNQIRNLSRSMNFQELGSDFHSDCERISESTMYSECCSDQLLGAVVSGVHSSLKQTSNDDASCRTTSTKISSSCAPNNSLTNSQMQEQLLGFSNPAVKLGERGTACIQSACEKTDDGNCSQTSSIYGSQISSWIEQVPIVNRDTSISSANSRKPDEAGNSNRKRHKPGENPRPRPKDRQMIQDRMKELREIVPNGAKCSIDALLERTIKHMLFLQSVTKHADKLKRMVESKIINEDGGLLLKDNFGGGTTWAFEVGCQSMVCPIVVEDLNPPRQLLVEMLCEERGFFLEIADIIRGLGLTILKGVMETRNDKIWARFAVEANRDVTRMEIFLPLVHLLEQTVKSSGPSAARGTHYMAAEPSFHPASSVHAKQQPVAPVVCSQPPAI</sequence>
<evidence type="ECO:0000256" key="4">
    <source>
        <dbReference type="ARBA" id="ARBA00023242"/>
    </source>
</evidence>
<keyword evidence="3" id="KW-0804">Transcription</keyword>
<dbReference type="AlphaFoldDB" id="A0AAD3XQ79"/>
<dbReference type="Proteomes" id="UP001279734">
    <property type="component" value="Unassembled WGS sequence"/>
</dbReference>
<gene>
    <name evidence="7" type="ORF">Nepgr_014530</name>
</gene>
<dbReference type="InterPro" id="IPR011598">
    <property type="entry name" value="bHLH_dom"/>
</dbReference>
<comment type="caution">
    <text evidence="7">The sequence shown here is derived from an EMBL/GenBank/DDBJ whole genome shotgun (WGS) entry which is preliminary data.</text>
</comment>
<feature type="compositionally biased region" description="Basic and acidic residues" evidence="5">
    <location>
        <begin position="731"/>
        <end position="743"/>
    </location>
</feature>
<dbReference type="PANTHER" id="PTHR46196">
    <property type="entry name" value="TRANSCRIPTION FACTOR BHLH155-LIKE ISOFORM X1-RELATED"/>
    <property type="match status" value="1"/>
</dbReference>
<evidence type="ECO:0000256" key="3">
    <source>
        <dbReference type="ARBA" id="ARBA00023163"/>
    </source>
</evidence>
<dbReference type="InterPro" id="IPR043561">
    <property type="entry name" value="LHW-like"/>
</dbReference>
<dbReference type="EMBL" id="BSYO01000012">
    <property type="protein sequence ID" value="GMH12689.1"/>
    <property type="molecule type" value="Genomic_DNA"/>
</dbReference>
<proteinExistence type="predicted"/>
<organism evidence="7 8">
    <name type="scientific">Nepenthes gracilis</name>
    <name type="common">Slender pitcher plant</name>
    <dbReference type="NCBI Taxonomy" id="150966"/>
    <lineage>
        <taxon>Eukaryota</taxon>
        <taxon>Viridiplantae</taxon>
        <taxon>Streptophyta</taxon>
        <taxon>Embryophyta</taxon>
        <taxon>Tracheophyta</taxon>
        <taxon>Spermatophyta</taxon>
        <taxon>Magnoliopsida</taxon>
        <taxon>eudicotyledons</taxon>
        <taxon>Gunneridae</taxon>
        <taxon>Pentapetalae</taxon>
        <taxon>Caryophyllales</taxon>
        <taxon>Nepenthaceae</taxon>
        <taxon>Nepenthes</taxon>
    </lineage>
</organism>
<dbReference type="Pfam" id="PF23176">
    <property type="entry name" value="bHLH_LHW"/>
    <property type="match status" value="1"/>
</dbReference>
<evidence type="ECO:0000256" key="5">
    <source>
        <dbReference type="SAM" id="MobiDB-lite"/>
    </source>
</evidence>
<evidence type="ECO:0000313" key="8">
    <source>
        <dbReference type="Proteomes" id="UP001279734"/>
    </source>
</evidence>
<dbReference type="PROSITE" id="PS50888">
    <property type="entry name" value="BHLH"/>
    <property type="match status" value="1"/>
</dbReference>
<dbReference type="CDD" id="cd18915">
    <property type="entry name" value="bHLH_AtLHW_like"/>
    <property type="match status" value="1"/>
</dbReference>
<dbReference type="Pfam" id="PF14215">
    <property type="entry name" value="bHLH-MYC_N"/>
    <property type="match status" value="1"/>
</dbReference>
<evidence type="ECO:0000259" key="6">
    <source>
        <dbReference type="PROSITE" id="PS50888"/>
    </source>
</evidence>
<keyword evidence="4" id="KW-0539">Nucleus</keyword>
<dbReference type="GO" id="GO:0003700">
    <property type="term" value="F:DNA-binding transcription factor activity"/>
    <property type="evidence" value="ECO:0007669"/>
    <property type="project" value="InterPro"/>
</dbReference>
<protein>
    <recommendedName>
        <fullName evidence="6">BHLH domain-containing protein</fullName>
    </recommendedName>
</protein>
<evidence type="ECO:0000256" key="2">
    <source>
        <dbReference type="ARBA" id="ARBA00023015"/>
    </source>
</evidence>
<dbReference type="InterPro" id="IPR025610">
    <property type="entry name" value="MYC/MYB_N"/>
</dbReference>
<dbReference type="PANTHER" id="PTHR46196:SF4">
    <property type="entry name" value="TRANSCRIPTION FACTOR LHW"/>
    <property type="match status" value="1"/>
</dbReference>
<feature type="domain" description="BHLH" evidence="6">
    <location>
        <begin position="729"/>
        <end position="778"/>
    </location>
</feature>
<reference evidence="7" key="1">
    <citation type="submission" date="2023-05" db="EMBL/GenBank/DDBJ databases">
        <title>Nepenthes gracilis genome sequencing.</title>
        <authorList>
            <person name="Fukushima K."/>
        </authorList>
    </citation>
    <scope>NUCLEOTIDE SEQUENCE</scope>
    <source>
        <strain evidence="7">SING2019-196</strain>
    </source>
</reference>
<dbReference type="GO" id="GO:0046983">
    <property type="term" value="F:protein dimerization activity"/>
    <property type="evidence" value="ECO:0007669"/>
    <property type="project" value="InterPro"/>
</dbReference>
<keyword evidence="8" id="KW-1185">Reference proteome</keyword>